<dbReference type="Proteomes" id="UP000240883">
    <property type="component" value="Unassembled WGS sequence"/>
</dbReference>
<feature type="region of interest" description="Disordered" evidence="1">
    <location>
        <begin position="108"/>
        <end position="147"/>
    </location>
</feature>
<sequence length="147" mass="15838">MSARKNPLALAFGSSRRIPKFPHFRHDRIGSPFPSRNFGSLHTCTLTHMDSSPTHHPISLPNNPSTHISSEPTPPSKTPHPAVKAACVGVDVGKRLFPILPVRLGGAAADWSRRSETLSEKVNEGLMPDGMPERETCSLPPPAPSAP</sequence>
<feature type="region of interest" description="Disordered" evidence="1">
    <location>
        <begin position="49"/>
        <end position="82"/>
    </location>
</feature>
<proteinExistence type="predicted"/>
<dbReference type="EMBL" id="KZ678133">
    <property type="protein sequence ID" value="PSN69032.1"/>
    <property type="molecule type" value="Genomic_DNA"/>
</dbReference>
<reference evidence="2 3" key="1">
    <citation type="journal article" date="2018" name="Front. Microbiol.">
        <title>Genome-Wide Analysis of Corynespora cassiicola Leaf Fall Disease Putative Effectors.</title>
        <authorList>
            <person name="Lopez D."/>
            <person name="Ribeiro S."/>
            <person name="Label P."/>
            <person name="Fumanal B."/>
            <person name="Venisse J.S."/>
            <person name="Kohler A."/>
            <person name="de Oliveira R.R."/>
            <person name="Labutti K."/>
            <person name="Lipzen A."/>
            <person name="Lail K."/>
            <person name="Bauer D."/>
            <person name="Ohm R.A."/>
            <person name="Barry K.W."/>
            <person name="Spatafora J."/>
            <person name="Grigoriev I.V."/>
            <person name="Martin F.M."/>
            <person name="Pujade-Renaud V."/>
        </authorList>
    </citation>
    <scope>NUCLEOTIDE SEQUENCE [LARGE SCALE GENOMIC DNA]</scope>
    <source>
        <strain evidence="2 3">Philippines</strain>
    </source>
</reference>
<evidence type="ECO:0000313" key="3">
    <source>
        <dbReference type="Proteomes" id="UP000240883"/>
    </source>
</evidence>
<feature type="compositionally biased region" description="Polar residues" evidence="1">
    <location>
        <begin position="49"/>
        <end position="71"/>
    </location>
</feature>
<feature type="compositionally biased region" description="Basic and acidic residues" evidence="1">
    <location>
        <begin position="111"/>
        <end position="123"/>
    </location>
</feature>
<organism evidence="2 3">
    <name type="scientific">Corynespora cassiicola Philippines</name>
    <dbReference type="NCBI Taxonomy" id="1448308"/>
    <lineage>
        <taxon>Eukaryota</taxon>
        <taxon>Fungi</taxon>
        <taxon>Dikarya</taxon>
        <taxon>Ascomycota</taxon>
        <taxon>Pezizomycotina</taxon>
        <taxon>Dothideomycetes</taxon>
        <taxon>Pleosporomycetidae</taxon>
        <taxon>Pleosporales</taxon>
        <taxon>Corynesporascaceae</taxon>
        <taxon>Corynespora</taxon>
    </lineage>
</organism>
<gene>
    <name evidence="2" type="ORF">BS50DRAFT_330980</name>
</gene>
<keyword evidence="3" id="KW-1185">Reference proteome</keyword>
<protein>
    <submittedName>
        <fullName evidence="2">Uncharacterized protein</fullName>
    </submittedName>
</protein>
<evidence type="ECO:0000256" key="1">
    <source>
        <dbReference type="SAM" id="MobiDB-lite"/>
    </source>
</evidence>
<evidence type="ECO:0000313" key="2">
    <source>
        <dbReference type="EMBL" id="PSN69032.1"/>
    </source>
</evidence>
<name>A0A2T2NUB3_CORCC</name>
<accession>A0A2T2NUB3</accession>
<dbReference type="AlphaFoldDB" id="A0A2T2NUB3"/>